<proteinExistence type="predicted"/>
<feature type="compositionally biased region" description="Polar residues" evidence="1">
    <location>
        <begin position="79"/>
        <end position="89"/>
    </location>
</feature>
<reference evidence="2" key="1">
    <citation type="submission" date="2023-04" db="EMBL/GenBank/DDBJ databases">
        <title>Phytophthora fragariaefolia NBRC 109709.</title>
        <authorList>
            <person name="Ichikawa N."/>
            <person name="Sato H."/>
            <person name="Tonouchi N."/>
        </authorList>
    </citation>
    <scope>NUCLEOTIDE SEQUENCE</scope>
    <source>
        <strain evidence="2">NBRC 109709</strain>
    </source>
</reference>
<dbReference type="Proteomes" id="UP001165121">
    <property type="component" value="Unassembled WGS sequence"/>
</dbReference>
<evidence type="ECO:0000313" key="2">
    <source>
        <dbReference type="EMBL" id="GMF38231.1"/>
    </source>
</evidence>
<feature type="compositionally biased region" description="Low complexity" evidence="1">
    <location>
        <begin position="25"/>
        <end position="37"/>
    </location>
</feature>
<protein>
    <submittedName>
        <fullName evidence="2">Unnamed protein product</fullName>
    </submittedName>
</protein>
<keyword evidence="3" id="KW-1185">Reference proteome</keyword>
<evidence type="ECO:0000313" key="3">
    <source>
        <dbReference type="Proteomes" id="UP001165121"/>
    </source>
</evidence>
<accession>A0A9W6XGM9</accession>
<evidence type="ECO:0000256" key="1">
    <source>
        <dbReference type="SAM" id="MobiDB-lite"/>
    </source>
</evidence>
<sequence length="111" mass="11699">MGKKVFDGIVRKWRQALHTYDPPELAEALKTAETESAGVGSRSDAGGADTPAGKSEQDAAPTSGSTSTESDVKKDESAGPTSSGATPPSRSIYENFDEDNFDDEDTDDDLL</sequence>
<feature type="compositionally biased region" description="Polar residues" evidence="1">
    <location>
        <begin position="60"/>
        <end position="69"/>
    </location>
</feature>
<dbReference type="EMBL" id="BSXT01001078">
    <property type="protein sequence ID" value="GMF38231.1"/>
    <property type="molecule type" value="Genomic_DNA"/>
</dbReference>
<gene>
    <name evidence="2" type="ORF">Pfra01_001094800</name>
</gene>
<feature type="compositionally biased region" description="Acidic residues" evidence="1">
    <location>
        <begin position="95"/>
        <end position="111"/>
    </location>
</feature>
<dbReference type="OrthoDB" id="265795at2759"/>
<name>A0A9W6XGM9_9STRA</name>
<dbReference type="AlphaFoldDB" id="A0A9W6XGM9"/>
<feature type="region of interest" description="Disordered" evidence="1">
    <location>
        <begin position="19"/>
        <end position="111"/>
    </location>
</feature>
<organism evidence="2 3">
    <name type="scientific">Phytophthora fragariaefolia</name>
    <dbReference type="NCBI Taxonomy" id="1490495"/>
    <lineage>
        <taxon>Eukaryota</taxon>
        <taxon>Sar</taxon>
        <taxon>Stramenopiles</taxon>
        <taxon>Oomycota</taxon>
        <taxon>Peronosporomycetes</taxon>
        <taxon>Peronosporales</taxon>
        <taxon>Peronosporaceae</taxon>
        <taxon>Phytophthora</taxon>
    </lineage>
</organism>
<comment type="caution">
    <text evidence="2">The sequence shown here is derived from an EMBL/GenBank/DDBJ whole genome shotgun (WGS) entry which is preliminary data.</text>
</comment>